<dbReference type="Proteomes" id="UP000295181">
    <property type="component" value="Unassembled WGS sequence"/>
</dbReference>
<dbReference type="PRINTS" id="PR00138">
    <property type="entry name" value="MATRIXIN"/>
</dbReference>
<feature type="transmembrane region" description="Helical" evidence="5">
    <location>
        <begin position="12"/>
        <end position="35"/>
    </location>
</feature>
<name>A0A4R5NK11_LENBU</name>
<proteinExistence type="predicted"/>
<accession>A0A4R5NK11</accession>
<protein>
    <recommendedName>
        <fullName evidence="6">Peptidase M10 metallopeptidase domain-containing protein</fullName>
    </recommendedName>
</protein>
<organism evidence="7 8">
    <name type="scientific">Lentilactobacillus buchneri DSM 20057</name>
    <dbReference type="NCBI Taxonomy" id="1423728"/>
    <lineage>
        <taxon>Bacteria</taxon>
        <taxon>Bacillati</taxon>
        <taxon>Bacillota</taxon>
        <taxon>Bacilli</taxon>
        <taxon>Lactobacillales</taxon>
        <taxon>Lactobacillaceae</taxon>
        <taxon>Lentilactobacillus</taxon>
    </lineage>
</organism>
<dbReference type="GO" id="GO:0004222">
    <property type="term" value="F:metalloendopeptidase activity"/>
    <property type="evidence" value="ECO:0007669"/>
    <property type="project" value="InterPro"/>
</dbReference>
<dbReference type="GO" id="GO:0008270">
    <property type="term" value="F:zinc ion binding"/>
    <property type="evidence" value="ECO:0007669"/>
    <property type="project" value="InterPro"/>
</dbReference>
<gene>
    <name evidence="7" type="ORF">C5L32_000409</name>
</gene>
<keyword evidence="4" id="KW-0862">Zinc</keyword>
<dbReference type="EMBL" id="PUFP01000072">
    <property type="protein sequence ID" value="TDG74927.1"/>
    <property type="molecule type" value="Genomic_DNA"/>
</dbReference>
<feature type="domain" description="Peptidase M10 metallopeptidase" evidence="6">
    <location>
        <begin position="69"/>
        <end position="227"/>
    </location>
</feature>
<dbReference type="GO" id="GO:0031012">
    <property type="term" value="C:extracellular matrix"/>
    <property type="evidence" value="ECO:0007669"/>
    <property type="project" value="InterPro"/>
</dbReference>
<dbReference type="SUPFAM" id="SSF55486">
    <property type="entry name" value="Metalloproteases ('zincins'), catalytic domain"/>
    <property type="match status" value="1"/>
</dbReference>
<evidence type="ECO:0000256" key="5">
    <source>
        <dbReference type="SAM" id="Phobius"/>
    </source>
</evidence>
<evidence type="ECO:0000256" key="4">
    <source>
        <dbReference type="ARBA" id="ARBA00022833"/>
    </source>
</evidence>
<sequence length="233" mass="25734">MIMSDRFFNKNFIWKIIWVGIGTILVCLLFLSVGFSTQLSPALVDQNDTPTQQVDTTTTPAYSPKTNFHWSTKTVAYFITKQTNGHYRDVWMRAVKAWNAVGVVDLIPADNADRADVILSVKQSYHEGGGTVENIAGGVVGYTSEEFGHVDGIPLFVHQNKSYLITDSLKQAHYDSVNEQASVAMHELGHDLGLEHSDSPHSIMQQAAPTYLDSIPEVDAKHLAQLYAGVPRG</sequence>
<keyword evidence="5" id="KW-0812">Transmembrane</keyword>
<keyword evidence="1" id="KW-0645">Protease</keyword>
<dbReference type="InterPro" id="IPR024079">
    <property type="entry name" value="MetalloPept_cat_dom_sf"/>
</dbReference>
<dbReference type="Gene3D" id="3.40.390.10">
    <property type="entry name" value="Collagenase (Catalytic Domain)"/>
    <property type="match status" value="1"/>
</dbReference>
<keyword evidence="5" id="KW-0472">Membrane</keyword>
<evidence type="ECO:0000313" key="8">
    <source>
        <dbReference type="Proteomes" id="UP000295181"/>
    </source>
</evidence>
<dbReference type="AlphaFoldDB" id="A0A4R5NK11"/>
<evidence type="ECO:0000313" key="7">
    <source>
        <dbReference type="EMBL" id="TDG74927.1"/>
    </source>
</evidence>
<keyword evidence="3" id="KW-0378">Hydrolase</keyword>
<evidence type="ECO:0000256" key="2">
    <source>
        <dbReference type="ARBA" id="ARBA00022723"/>
    </source>
</evidence>
<dbReference type="Pfam" id="PF00413">
    <property type="entry name" value="Peptidase_M10"/>
    <property type="match status" value="1"/>
</dbReference>
<evidence type="ECO:0000256" key="1">
    <source>
        <dbReference type="ARBA" id="ARBA00022670"/>
    </source>
</evidence>
<dbReference type="InterPro" id="IPR001818">
    <property type="entry name" value="Pept_M10_metallopeptidase"/>
</dbReference>
<evidence type="ECO:0000256" key="3">
    <source>
        <dbReference type="ARBA" id="ARBA00022801"/>
    </source>
</evidence>
<keyword evidence="2" id="KW-0479">Metal-binding</keyword>
<dbReference type="GO" id="GO:0006508">
    <property type="term" value="P:proteolysis"/>
    <property type="evidence" value="ECO:0007669"/>
    <property type="project" value="UniProtKB-KW"/>
</dbReference>
<evidence type="ECO:0000259" key="6">
    <source>
        <dbReference type="Pfam" id="PF00413"/>
    </source>
</evidence>
<keyword evidence="5" id="KW-1133">Transmembrane helix</keyword>
<comment type="caution">
    <text evidence="7">The sequence shown here is derived from an EMBL/GenBank/DDBJ whole genome shotgun (WGS) entry which is preliminary data.</text>
</comment>
<reference evidence="7 8" key="1">
    <citation type="journal article" date="2019" name="Appl. Microbiol. Biotechnol.">
        <title>Uncovering carbohydrate metabolism through a genotype-phenotype association study of 56 lactic acid bacteria genomes.</title>
        <authorList>
            <person name="Buron-Moles G."/>
            <person name="Chailyan A."/>
            <person name="Dolejs I."/>
            <person name="Forster J."/>
            <person name="Miks M.H."/>
        </authorList>
    </citation>
    <scope>NUCLEOTIDE SEQUENCE [LARGE SCALE GENOMIC DNA]</scope>
    <source>
        <strain evidence="7 8">ATCC 4005</strain>
    </source>
</reference>
<dbReference type="InterPro" id="IPR021190">
    <property type="entry name" value="Pept_M10A"/>
</dbReference>